<evidence type="ECO:0000313" key="2">
    <source>
        <dbReference type="EMBL" id="CAL6009503.1"/>
    </source>
</evidence>
<dbReference type="CDD" id="cd00167">
    <property type="entry name" value="SANT"/>
    <property type="match status" value="1"/>
</dbReference>
<reference evidence="2 3" key="2">
    <citation type="submission" date="2024-07" db="EMBL/GenBank/DDBJ databases">
        <authorList>
            <person name="Akdeniz Z."/>
        </authorList>
    </citation>
    <scope>NUCLEOTIDE SEQUENCE [LARGE SCALE GENOMIC DNA]</scope>
</reference>
<reference evidence="1" key="1">
    <citation type="submission" date="2023-06" db="EMBL/GenBank/DDBJ databases">
        <authorList>
            <person name="Kurt Z."/>
        </authorList>
    </citation>
    <scope>NUCLEOTIDE SEQUENCE</scope>
</reference>
<comment type="caution">
    <text evidence="1">The sequence shown here is derived from an EMBL/GenBank/DDBJ whole genome shotgun (WGS) entry which is preliminary data.</text>
</comment>
<dbReference type="InterPro" id="IPR009057">
    <property type="entry name" value="Homeodomain-like_sf"/>
</dbReference>
<evidence type="ECO:0008006" key="4">
    <source>
        <dbReference type="Google" id="ProtNLM"/>
    </source>
</evidence>
<name>A0AA86R4V6_9EUKA</name>
<dbReference type="InterPro" id="IPR001005">
    <property type="entry name" value="SANT/Myb"/>
</dbReference>
<sequence length="271" mass="32287">MQVFNNEFNNFTALYLLTRYLSCLYHFVSFICGGNTQPLSASSMLQYQINTQCYHFVEPHLITRYSLFNLKSEIVKLIVYSPRVATRSFLEYFLVQIQKFQIYKDQRIIKVARITGIHRRAITTGQYKYQQFCIFQFSFDNTIWNTYKNCVITLFALQHRQYKTPPQHHYQMDNTNQITYHKWTDEQLAKVQRGITEYGHRWRLIQQNLLPHLPIQTIKNKFYSIEYKRDQGKEAQRKTGKMTPPLSAQENLSSDQEQIIKKLGELLGLQI</sequence>
<dbReference type="EMBL" id="CAXDID020000059">
    <property type="protein sequence ID" value="CAL6009503.1"/>
    <property type="molecule type" value="Genomic_DNA"/>
</dbReference>
<protein>
    <recommendedName>
        <fullName evidence="4">Myb-like DNA-binding domain-containing protein</fullName>
    </recommendedName>
</protein>
<dbReference type="EMBL" id="CATOUU010000998">
    <property type="protein sequence ID" value="CAI9966168.1"/>
    <property type="molecule type" value="Genomic_DNA"/>
</dbReference>
<dbReference type="Proteomes" id="UP001642409">
    <property type="component" value="Unassembled WGS sequence"/>
</dbReference>
<dbReference type="SUPFAM" id="SSF46689">
    <property type="entry name" value="Homeodomain-like"/>
    <property type="match status" value="1"/>
</dbReference>
<evidence type="ECO:0000313" key="3">
    <source>
        <dbReference type="Proteomes" id="UP001642409"/>
    </source>
</evidence>
<organism evidence="1">
    <name type="scientific">Hexamita inflata</name>
    <dbReference type="NCBI Taxonomy" id="28002"/>
    <lineage>
        <taxon>Eukaryota</taxon>
        <taxon>Metamonada</taxon>
        <taxon>Diplomonadida</taxon>
        <taxon>Hexamitidae</taxon>
        <taxon>Hexamitinae</taxon>
        <taxon>Hexamita</taxon>
    </lineage>
</organism>
<proteinExistence type="predicted"/>
<dbReference type="AlphaFoldDB" id="A0AA86R4V6"/>
<evidence type="ECO:0000313" key="1">
    <source>
        <dbReference type="EMBL" id="CAI9966168.1"/>
    </source>
</evidence>
<accession>A0AA86R4V6</accession>
<keyword evidence="3" id="KW-1185">Reference proteome</keyword>
<gene>
    <name evidence="2" type="ORF">HINF_LOCUS21635</name>
    <name evidence="1" type="ORF">HINF_LOCUS53813</name>
</gene>